<evidence type="ECO:0000313" key="3">
    <source>
        <dbReference type="EMBL" id="PKC90340.1"/>
    </source>
</evidence>
<dbReference type="InterPro" id="IPR039552">
    <property type="entry name" value="IS66_C"/>
</dbReference>
<dbReference type="AlphaFoldDB" id="A0A2N0T353"/>
<accession>A0A2N0T353</accession>
<evidence type="ECO:0000259" key="2">
    <source>
        <dbReference type="Pfam" id="PF13817"/>
    </source>
</evidence>
<comment type="caution">
    <text evidence="3">The sequence shown here is derived from an EMBL/GenBank/DDBJ whole genome shotgun (WGS) entry which is preliminary data.</text>
</comment>
<feature type="domain" description="Transposase IS66 central" evidence="1">
    <location>
        <begin position="13"/>
        <end position="302"/>
    </location>
</feature>
<dbReference type="EMBL" id="PJDT01000011">
    <property type="protein sequence ID" value="PKC90340.1"/>
    <property type="molecule type" value="Genomic_DNA"/>
</dbReference>
<evidence type="ECO:0000259" key="1">
    <source>
        <dbReference type="Pfam" id="PF03050"/>
    </source>
</evidence>
<dbReference type="PANTHER" id="PTHR33678">
    <property type="entry name" value="BLL1576 PROTEIN"/>
    <property type="match status" value="1"/>
</dbReference>
<dbReference type="InterPro" id="IPR004291">
    <property type="entry name" value="Transposase_IS66_central"/>
</dbReference>
<proteinExistence type="predicted"/>
<dbReference type="InterPro" id="IPR052344">
    <property type="entry name" value="Transposase-related"/>
</dbReference>
<dbReference type="RefSeq" id="WP_157823694.1">
    <property type="nucleotide sequence ID" value="NZ_PJDT01000011.1"/>
</dbReference>
<dbReference type="Proteomes" id="UP000232654">
    <property type="component" value="Unassembled WGS sequence"/>
</dbReference>
<gene>
    <name evidence="3" type="ORF">APC1503_0718</name>
</gene>
<sequence>MRAPQPEPPIPGSFATPSLLAWIVNGKYVMSLPLYRIEADLKACGATISRQDMANWMMNVHARWLAKVHERMKVELLSHVRIHADETTVQVLKEPNREAKKKSRMWLFCSARCNVPVYVFEYHETRRKGVAQEFLAGWSGTLTTDGYKPYFNLGNPNIANTACLVHVRRYFAQIVKIAGGDAKAASAASVALEARRRIDAMFKVDSKFDDMEPGARKAARDAELRPLMEDFGGMGAGQLPLASPKLALHRALQYAVEFWPYVMNVLEDGHLELSNNVAEQAQRIFVVGRKNWLFSDAPRGARASAAIYSVTTTAKANGLNPRLYVEWLLTEMPNAGELTDEVVDSFLPWSDRVPESCKLDPAAAEKAKEMPDDFIINIDPDAFDDEMANNAEEGL</sequence>
<dbReference type="Pfam" id="PF03050">
    <property type="entry name" value="DDE_Tnp_IS66"/>
    <property type="match status" value="1"/>
</dbReference>
<feature type="domain" description="Transposase IS66 C-terminal" evidence="2">
    <location>
        <begin position="309"/>
        <end position="349"/>
    </location>
</feature>
<reference evidence="3 4" key="1">
    <citation type="submission" date="2017-12" db="EMBL/GenBank/DDBJ databases">
        <title>Bifidobacterium longum APC/DPC strains.</title>
        <authorList>
            <person name="Arboleya S."/>
        </authorList>
    </citation>
    <scope>NUCLEOTIDE SEQUENCE [LARGE SCALE GENOMIC DNA]</scope>
    <source>
        <strain evidence="3 4">APC1503</strain>
    </source>
</reference>
<dbReference type="Pfam" id="PF13817">
    <property type="entry name" value="DDE_Tnp_IS66_C"/>
    <property type="match status" value="1"/>
</dbReference>
<organism evidence="3 4">
    <name type="scientific">Bifidobacterium longum</name>
    <dbReference type="NCBI Taxonomy" id="216816"/>
    <lineage>
        <taxon>Bacteria</taxon>
        <taxon>Bacillati</taxon>
        <taxon>Actinomycetota</taxon>
        <taxon>Actinomycetes</taxon>
        <taxon>Bifidobacteriales</taxon>
        <taxon>Bifidobacteriaceae</taxon>
        <taxon>Bifidobacterium</taxon>
    </lineage>
</organism>
<protein>
    <submittedName>
        <fullName evidence="3">Transposase IS66 family</fullName>
    </submittedName>
</protein>
<name>A0A2N0T353_BIFLN</name>
<evidence type="ECO:0000313" key="4">
    <source>
        <dbReference type="Proteomes" id="UP000232654"/>
    </source>
</evidence>
<dbReference type="NCBIfam" id="NF033517">
    <property type="entry name" value="transpos_IS66"/>
    <property type="match status" value="1"/>
</dbReference>